<dbReference type="EMBL" id="ACBY02000023">
    <property type="protein sequence ID" value="EFB75717.1"/>
    <property type="molecule type" value="Genomic_DNA"/>
</dbReference>
<dbReference type="RefSeq" id="WP_007046877.1">
    <property type="nucleotide sequence ID" value="NZ_GG704769.1"/>
</dbReference>
<comment type="caution">
    <text evidence="3">The sequence shown here is derived from an EMBL/GenBank/DDBJ whole genome shotgun (WGS) entry which is preliminary data.</text>
</comment>
<dbReference type="STRING" id="411471.SUBVAR_05492"/>
<dbReference type="SUPFAM" id="SSF53800">
    <property type="entry name" value="Chelatase"/>
    <property type="match status" value="1"/>
</dbReference>
<evidence type="ECO:0000313" key="3">
    <source>
        <dbReference type="EMBL" id="EFB75717.1"/>
    </source>
</evidence>
<gene>
    <name evidence="3" type="primary">cbiK</name>
    <name evidence="3" type="ORF">SUBVAR_05492</name>
</gene>
<dbReference type="Proteomes" id="UP000003438">
    <property type="component" value="Unassembled WGS sequence"/>
</dbReference>
<feature type="binding site" evidence="2">
    <location>
        <position position="174"/>
    </location>
    <ligand>
        <name>Co(2+)</name>
        <dbReference type="ChEBI" id="CHEBI:48828"/>
    </ligand>
</feature>
<sequence length="256" mass="27953">MMKQALVCVSFGTTVANGRLDLSAVEHALQTVAPEIRFAKALTSRIIRKRLAAQGEKADSLPEALETLLCEGYTRVAVQPTHLLYGYEYDKIKAEIAPYEERFAHFALGRPLLADTTDLQTVARVLGQVYPPQPGEALILMGHGTEHFAGVVYSALQSVFALQGRGDVFVATVEGWPGLSEILPGIRPAGYHKAHLVPLLQVAGDHACHDMAGNDPESWKSQLESAGFTVRCTLEGLGRLEGIQQMYCKKLKEILE</sequence>
<proteinExistence type="predicted"/>
<dbReference type="PIRSF" id="PIRSF033579">
    <property type="entry name" value="Anaer_Co_chel"/>
    <property type="match status" value="1"/>
</dbReference>
<dbReference type="GO" id="GO:0019251">
    <property type="term" value="P:anaerobic cobalamin biosynthetic process"/>
    <property type="evidence" value="ECO:0007669"/>
    <property type="project" value="InterPro"/>
</dbReference>
<dbReference type="CDD" id="cd03413">
    <property type="entry name" value="CbiK_C"/>
    <property type="match status" value="1"/>
</dbReference>
<name>D1PMD2_9FIRM</name>
<dbReference type="InterPro" id="IPR010388">
    <property type="entry name" value="Anaerobic_Co-chelatase"/>
</dbReference>
<keyword evidence="4" id="KW-1185">Reference proteome</keyword>
<keyword evidence="2" id="KW-0479">Metal-binding</keyword>
<evidence type="ECO:0000313" key="4">
    <source>
        <dbReference type="Proteomes" id="UP000003438"/>
    </source>
</evidence>
<dbReference type="Gene3D" id="3.40.50.1400">
    <property type="match status" value="2"/>
</dbReference>
<evidence type="ECO:0000256" key="1">
    <source>
        <dbReference type="PIRSR" id="PIRSR033579-1"/>
    </source>
</evidence>
<dbReference type="GO" id="GO:0046872">
    <property type="term" value="F:metal ion binding"/>
    <property type="evidence" value="ECO:0007669"/>
    <property type="project" value="UniProtKB-KW"/>
</dbReference>
<keyword evidence="3" id="KW-0456">Lyase</keyword>
<keyword evidence="2" id="KW-0170">Cobalt</keyword>
<organism evidence="3 4">
    <name type="scientific">Subdoligranulum variabile DSM 15176</name>
    <dbReference type="NCBI Taxonomy" id="411471"/>
    <lineage>
        <taxon>Bacteria</taxon>
        <taxon>Bacillati</taxon>
        <taxon>Bacillota</taxon>
        <taxon>Clostridia</taxon>
        <taxon>Eubacteriales</taxon>
        <taxon>Oscillospiraceae</taxon>
        <taxon>Subdoligranulum</taxon>
    </lineage>
</organism>
<dbReference type="HOGENOM" id="CLU_036584_1_1_9"/>
<reference evidence="3" key="1">
    <citation type="submission" date="2009-12" db="EMBL/GenBank/DDBJ databases">
        <authorList>
            <person name="Weinstock G."/>
            <person name="Sodergren E."/>
            <person name="Clifton S."/>
            <person name="Fulton L."/>
            <person name="Fulton B."/>
            <person name="Courtney L."/>
            <person name="Fronick C."/>
            <person name="Harrison M."/>
            <person name="Strong C."/>
            <person name="Farmer C."/>
            <person name="Delahaunty K."/>
            <person name="Markovic C."/>
            <person name="Hall O."/>
            <person name="Minx P."/>
            <person name="Tomlinson C."/>
            <person name="Mitreva M."/>
            <person name="Nelson J."/>
            <person name="Hou S."/>
            <person name="Wollam A."/>
            <person name="Pepin K.H."/>
            <person name="Johnson M."/>
            <person name="Bhonagiri V."/>
            <person name="Nash W.E."/>
            <person name="Warren W."/>
            <person name="Chinwalla A."/>
            <person name="Mardis E.R."/>
            <person name="Wilson R.K."/>
        </authorList>
    </citation>
    <scope>NUCLEOTIDE SEQUENCE [LARGE SCALE GENOMIC DNA]</scope>
    <source>
        <strain evidence="3">DSM 15176</strain>
    </source>
</reference>
<feature type="binding site" evidence="2">
    <location>
        <position position="206"/>
    </location>
    <ligand>
        <name>Co(2+)</name>
        <dbReference type="ChEBI" id="CHEBI:48828"/>
    </ligand>
</feature>
<protein>
    <submittedName>
        <fullName evidence="3">Cobalt chelatase (CbiK)</fullName>
        <ecNumber evidence="3">4.99.1.-</ecNumber>
    </submittedName>
</protein>
<dbReference type="GO" id="GO:0016852">
    <property type="term" value="F:sirohydrochlorin cobaltochelatase activity"/>
    <property type="evidence" value="ECO:0007669"/>
    <property type="project" value="InterPro"/>
</dbReference>
<feature type="active site" description="Proton acceptor" evidence="1">
    <location>
        <position position="143"/>
    </location>
</feature>
<dbReference type="eggNOG" id="COG4822">
    <property type="taxonomic scope" value="Bacteria"/>
</dbReference>
<dbReference type="AlphaFoldDB" id="D1PMD2"/>
<dbReference type="EC" id="4.99.1.-" evidence="3"/>
<dbReference type="Pfam" id="PF06180">
    <property type="entry name" value="CbiK"/>
    <property type="match status" value="1"/>
</dbReference>
<feature type="binding site" evidence="2">
    <location>
        <position position="143"/>
    </location>
    <ligand>
        <name>Co(2+)</name>
        <dbReference type="ChEBI" id="CHEBI:48828"/>
    </ligand>
</feature>
<accession>D1PMD2</accession>
<evidence type="ECO:0000256" key="2">
    <source>
        <dbReference type="PIRSR" id="PIRSR033579-3"/>
    </source>
</evidence>